<dbReference type="PANTHER" id="PTHR11610">
    <property type="entry name" value="LIPASE"/>
    <property type="match status" value="1"/>
</dbReference>
<dbReference type="PANTHER" id="PTHR11610:SF173">
    <property type="entry name" value="LIPASE DOMAIN-CONTAINING PROTEIN-RELATED"/>
    <property type="match status" value="1"/>
</dbReference>
<dbReference type="EMBL" id="CAXLJM020000016">
    <property type="protein sequence ID" value="CAL8082825.1"/>
    <property type="molecule type" value="Genomic_DNA"/>
</dbReference>
<evidence type="ECO:0000313" key="7">
    <source>
        <dbReference type="EMBL" id="CAL8082825.1"/>
    </source>
</evidence>
<dbReference type="InterPro" id="IPR029058">
    <property type="entry name" value="AB_hydrolase_fold"/>
</dbReference>
<name>A0ABP1Q4Z3_9HEXA</name>
<comment type="similarity">
    <text evidence="2 4">Belongs to the AB hydrolase superfamily. Lipase family.</text>
</comment>
<comment type="subcellular location">
    <subcellularLocation>
        <location evidence="1">Secreted</location>
    </subcellularLocation>
</comment>
<organism evidence="7 8">
    <name type="scientific">Orchesella dallaii</name>
    <dbReference type="NCBI Taxonomy" id="48710"/>
    <lineage>
        <taxon>Eukaryota</taxon>
        <taxon>Metazoa</taxon>
        <taxon>Ecdysozoa</taxon>
        <taxon>Arthropoda</taxon>
        <taxon>Hexapoda</taxon>
        <taxon>Collembola</taxon>
        <taxon>Entomobryomorpha</taxon>
        <taxon>Entomobryoidea</taxon>
        <taxon>Orchesellidae</taxon>
        <taxon>Orchesellinae</taxon>
        <taxon>Orchesella</taxon>
    </lineage>
</organism>
<keyword evidence="8" id="KW-1185">Reference proteome</keyword>
<evidence type="ECO:0000256" key="4">
    <source>
        <dbReference type="RuleBase" id="RU004262"/>
    </source>
</evidence>
<dbReference type="InterPro" id="IPR013818">
    <property type="entry name" value="Lipase"/>
</dbReference>
<evidence type="ECO:0000256" key="5">
    <source>
        <dbReference type="SAM" id="SignalP"/>
    </source>
</evidence>
<dbReference type="Pfam" id="PF00151">
    <property type="entry name" value="Lipase"/>
    <property type="match status" value="1"/>
</dbReference>
<evidence type="ECO:0000256" key="2">
    <source>
        <dbReference type="ARBA" id="ARBA00010701"/>
    </source>
</evidence>
<evidence type="ECO:0000256" key="3">
    <source>
        <dbReference type="ARBA" id="ARBA00022525"/>
    </source>
</evidence>
<dbReference type="InterPro" id="IPR000734">
    <property type="entry name" value="TAG_lipase"/>
</dbReference>
<proteinExistence type="inferred from homology"/>
<evidence type="ECO:0000259" key="6">
    <source>
        <dbReference type="Pfam" id="PF00151"/>
    </source>
</evidence>
<reference evidence="7 8" key="1">
    <citation type="submission" date="2024-08" db="EMBL/GenBank/DDBJ databases">
        <authorList>
            <person name="Cucini C."/>
            <person name="Frati F."/>
        </authorList>
    </citation>
    <scope>NUCLEOTIDE SEQUENCE [LARGE SCALE GENOMIC DNA]</scope>
</reference>
<feature type="signal peptide" evidence="5">
    <location>
        <begin position="1"/>
        <end position="22"/>
    </location>
</feature>
<dbReference type="Proteomes" id="UP001642540">
    <property type="component" value="Unassembled WGS sequence"/>
</dbReference>
<keyword evidence="5" id="KW-0732">Signal</keyword>
<sequence>MNRNAVFISVAIFALGCSHVGSQFLSKGKPQFRIRNFDDLISVGIESLFPEEVLSDDQMRATIKFRLYPDLKNASNYQVINLAEIGKDSTYLLKANAPTKIFVHGYLAHCDKWLFPKSLIQAYFTQMEEDKSEMNLICLDWGELANPSAIPNPLLYGEVVKNIPMVGEKLAELLATLYQTEIVRDFADVHILGLSLGAHAAGTAGHLLKSNWGINSKIGRITGMDPAGLLFRGDKKPNSEKLDAEDAEFVEVIHTNMGQLGLEGQIGHADFYPNGGKFQHRCYEAHPLAMIAEQVSGKCSHLISATYYRESLSHGKNITACKADSWDHFKSLTRSTGCTERVSFGAECPSTARGQYYLMM</sequence>
<evidence type="ECO:0000313" key="8">
    <source>
        <dbReference type="Proteomes" id="UP001642540"/>
    </source>
</evidence>
<gene>
    <name evidence="7" type="ORF">ODALV1_LOCUS5324</name>
</gene>
<feature type="domain" description="Lipase" evidence="6">
    <location>
        <begin position="55"/>
        <end position="339"/>
    </location>
</feature>
<protein>
    <recommendedName>
        <fullName evidence="6">Lipase domain-containing protein</fullName>
    </recommendedName>
</protein>
<dbReference type="SUPFAM" id="SSF53474">
    <property type="entry name" value="alpha/beta-Hydrolases"/>
    <property type="match status" value="1"/>
</dbReference>
<dbReference type="PROSITE" id="PS51257">
    <property type="entry name" value="PROKAR_LIPOPROTEIN"/>
    <property type="match status" value="1"/>
</dbReference>
<comment type="caution">
    <text evidence="7">The sequence shown here is derived from an EMBL/GenBank/DDBJ whole genome shotgun (WGS) entry which is preliminary data.</text>
</comment>
<accession>A0ABP1Q4Z3</accession>
<evidence type="ECO:0000256" key="1">
    <source>
        <dbReference type="ARBA" id="ARBA00004613"/>
    </source>
</evidence>
<feature type="chain" id="PRO_5046657279" description="Lipase domain-containing protein" evidence="5">
    <location>
        <begin position="23"/>
        <end position="360"/>
    </location>
</feature>
<dbReference type="Gene3D" id="3.40.50.1820">
    <property type="entry name" value="alpha/beta hydrolase"/>
    <property type="match status" value="1"/>
</dbReference>
<keyword evidence="3" id="KW-0964">Secreted</keyword>